<organism evidence="17">
    <name type="scientific">Paulinella chromatophora</name>
    <dbReference type="NCBI Taxonomy" id="39717"/>
    <lineage>
        <taxon>Eukaryota</taxon>
        <taxon>Sar</taxon>
        <taxon>Rhizaria</taxon>
        <taxon>Cercozoa</taxon>
        <taxon>Imbricatea</taxon>
        <taxon>Silicofilosea</taxon>
        <taxon>Euglyphida</taxon>
        <taxon>Paulinellidae</taxon>
        <taxon>Paulinella</taxon>
    </lineage>
</organism>
<dbReference type="GO" id="GO:0008531">
    <property type="term" value="F:riboflavin kinase activity"/>
    <property type="evidence" value="ECO:0007669"/>
    <property type="project" value="UniProtKB-EC"/>
</dbReference>
<dbReference type="PANTHER" id="PTHR22749">
    <property type="entry name" value="RIBOFLAVIN KINASE/FMN ADENYLYLTRANSFERASE"/>
    <property type="match status" value="1"/>
</dbReference>
<dbReference type="GO" id="GO:0006747">
    <property type="term" value="P:FAD biosynthetic process"/>
    <property type="evidence" value="ECO:0007669"/>
    <property type="project" value="UniProtKB-UniPathway"/>
</dbReference>
<evidence type="ECO:0000256" key="5">
    <source>
        <dbReference type="ARBA" id="ARBA00012393"/>
    </source>
</evidence>
<reference evidence="17" key="1">
    <citation type="submission" date="2007-08" db="EMBL/GenBank/DDBJ databases">
        <authorList>
            <person name="Gloeckner G."/>
            <person name="Nowack E."/>
            <person name="Melkonian M."/>
        </authorList>
    </citation>
    <scope>NUCLEOTIDE SEQUENCE</scope>
</reference>
<dbReference type="EC" id="2.7.1.26" evidence="4"/>
<dbReference type="GO" id="GO:0009398">
    <property type="term" value="P:FMN biosynthetic process"/>
    <property type="evidence" value="ECO:0007669"/>
    <property type="project" value="UniProtKB-UniPathway"/>
</dbReference>
<dbReference type="SUPFAM" id="SSF52374">
    <property type="entry name" value="Nucleotidylyl transferase"/>
    <property type="match status" value="1"/>
</dbReference>
<evidence type="ECO:0000256" key="2">
    <source>
        <dbReference type="ARBA" id="ARBA00005201"/>
    </source>
</evidence>
<dbReference type="InterPro" id="IPR015864">
    <property type="entry name" value="FAD_synthase"/>
</dbReference>
<dbReference type="SMART" id="SM00904">
    <property type="entry name" value="Flavokinase"/>
    <property type="match status" value="1"/>
</dbReference>
<evidence type="ECO:0000256" key="9">
    <source>
        <dbReference type="ARBA" id="ARBA00022679"/>
    </source>
</evidence>
<evidence type="ECO:0000256" key="4">
    <source>
        <dbReference type="ARBA" id="ARBA00012105"/>
    </source>
</evidence>
<comment type="pathway">
    <text evidence="1">Cofactor biosynthesis; FAD biosynthesis; FAD from FMN: step 1/1.</text>
</comment>
<evidence type="ECO:0000256" key="10">
    <source>
        <dbReference type="ARBA" id="ARBA00022695"/>
    </source>
</evidence>
<dbReference type="InterPro" id="IPR023468">
    <property type="entry name" value="Riboflavin_kinase"/>
</dbReference>
<keyword evidence="10" id="KW-0548">Nucleotidyltransferase</keyword>
<comment type="similarity">
    <text evidence="3">Belongs to the RibF family.</text>
</comment>
<dbReference type="UniPathway" id="UPA00276">
    <property type="reaction ID" value="UER00406"/>
</dbReference>
<feature type="domain" description="Riboflavin kinase" evidence="16">
    <location>
        <begin position="179"/>
        <end position="312"/>
    </location>
</feature>
<evidence type="ECO:0000256" key="7">
    <source>
        <dbReference type="ARBA" id="ARBA00022630"/>
    </source>
</evidence>
<keyword evidence="14" id="KW-0067">ATP-binding</keyword>
<dbReference type="GO" id="GO:0005524">
    <property type="term" value="F:ATP binding"/>
    <property type="evidence" value="ECO:0007669"/>
    <property type="project" value="UniProtKB-KW"/>
</dbReference>
<keyword evidence="7" id="KW-0285">Flavoprotein</keyword>
<dbReference type="GeneID" id="6482019"/>
<evidence type="ECO:0000313" key="17">
    <source>
        <dbReference type="EMBL" id="ACB42586.1"/>
    </source>
</evidence>
<protein>
    <recommendedName>
        <fullName evidence="6">Bifunctional riboflavin kinase/FMN adenylyltransferase</fullName>
        <ecNumber evidence="4">2.7.1.26</ecNumber>
        <ecNumber evidence="5">2.7.7.2</ecNumber>
    </recommendedName>
</protein>
<evidence type="ECO:0000256" key="11">
    <source>
        <dbReference type="ARBA" id="ARBA00022741"/>
    </source>
</evidence>
<evidence type="ECO:0000256" key="1">
    <source>
        <dbReference type="ARBA" id="ARBA00004726"/>
    </source>
</evidence>
<keyword evidence="15" id="KW-0511">Multifunctional enzyme</keyword>
<dbReference type="PIRSF" id="PIRSF004491">
    <property type="entry name" value="FAD_Synth"/>
    <property type="match status" value="1"/>
</dbReference>
<dbReference type="Gene3D" id="2.40.30.30">
    <property type="entry name" value="Riboflavin kinase-like"/>
    <property type="match status" value="1"/>
</dbReference>
<dbReference type="InterPro" id="IPR023465">
    <property type="entry name" value="Riboflavin_kinase_dom_sf"/>
</dbReference>
<keyword evidence="9" id="KW-0808">Transferase</keyword>
<dbReference type="InterPro" id="IPR014729">
    <property type="entry name" value="Rossmann-like_a/b/a_fold"/>
</dbReference>
<dbReference type="Pfam" id="PF06574">
    <property type="entry name" value="FAD_syn"/>
    <property type="match status" value="1"/>
</dbReference>
<evidence type="ECO:0000256" key="12">
    <source>
        <dbReference type="ARBA" id="ARBA00022777"/>
    </source>
</evidence>
<evidence type="ECO:0000256" key="15">
    <source>
        <dbReference type="ARBA" id="ARBA00023268"/>
    </source>
</evidence>
<keyword evidence="12 17" id="KW-0418">Kinase</keyword>
<evidence type="ECO:0000256" key="3">
    <source>
        <dbReference type="ARBA" id="ARBA00010214"/>
    </source>
</evidence>
<evidence type="ECO:0000256" key="14">
    <source>
        <dbReference type="ARBA" id="ARBA00022840"/>
    </source>
</evidence>
<keyword evidence="13" id="KW-0274">FAD</keyword>
<dbReference type="GO" id="GO:0009231">
    <property type="term" value="P:riboflavin biosynthetic process"/>
    <property type="evidence" value="ECO:0007669"/>
    <property type="project" value="InterPro"/>
</dbReference>
<dbReference type="Pfam" id="PF01687">
    <property type="entry name" value="Flavokinase"/>
    <property type="match status" value="1"/>
</dbReference>
<dbReference type="UniPathway" id="UPA00277">
    <property type="reaction ID" value="UER00407"/>
</dbReference>
<proteinExistence type="inferred from homology"/>
<evidence type="ECO:0000256" key="8">
    <source>
        <dbReference type="ARBA" id="ARBA00022643"/>
    </source>
</evidence>
<comment type="pathway">
    <text evidence="2">Cofactor biosynthesis; FMN biosynthesis; FMN from riboflavin (ATP route): step 1/1.</text>
</comment>
<sequence length="321" mass="35873">MLIPLRSPQEAVKPTAVAVGSFDGLHKGHRRVITNISENSTTIGVPTVVSFWPHPREVLYGDPRLRLDMPAEKLTLLESLGIKQLVLVPFSERLAELTPEIFVRQVLKQQLGALKVAVGKNFRFGVNRSGDTSALGRIAQEMGIKVEILPILWDGNERVSSSRIRRALGEGKIQEATRLLGRPYRFSGRVVNSSDVKRNHGLPTLKVIVDGRKFLPRQGIYAVWVRLDKGDVGLSSGGPIGAIMSLGPQSLVDPTIPSQVEVYFLDGRADFDEVRVYIEPVSLLRGQQEFWGTEGFYQQIHNDIMQARKRLEIPNDYNIYD</sequence>
<dbReference type="RefSeq" id="YP_002048796.1">
    <property type="nucleotide sequence ID" value="NC_011087.1"/>
</dbReference>
<keyword evidence="11" id="KW-0547">Nucleotide-binding</keyword>
<gene>
    <name evidence="17" type="ordered locus">PCC_0134</name>
</gene>
<evidence type="ECO:0000259" key="16">
    <source>
        <dbReference type="SMART" id="SM00904"/>
    </source>
</evidence>
<dbReference type="Gene3D" id="3.40.50.620">
    <property type="entry name" value="HUPs"/>
    <property type="match status" value="1"/>
</dbReference>
<dbReference type="EC" id="2.7.7.2" evidence="5"/>
<reference evidence="17" key="2">
    <citation type="journal article" date="2008" name="Curr. Biol.">
        <title>Chromatophore genome sequence of Paulinella sheds light on acquisition of photosynthesis by eukaryotes.</title>
        <authorList>
            <person name="Nowack E.C.M."/>
            <person name="Melkonian M."/>
            <person name="Gloeckner G."/>
        </authorList>
    </citation>
    <scope>NUCLEOTIDE SEQUENCE [LARGE SCALE GENOMIC DNA]</scope>
</reference>
<keyword evidence="8" id="KW-0288">FMN</keyword>
<dbReference type="EMBL" id="CP000815">
    <property type="protein sequence ID" value="ACB42586.1"/>
    <property type="molecule type" value="Genomic_DNA"/>
</dbReference>
<dbReference type="SUPFAM" id="SSF82114">
    <property type="entry name" value="Riboflavin kinase-like"/>
    <property type="match status" value="1"/>
</dbReference>
<dbReference type="InterPro" id="IPR002606">
    <property type="entry name" value="Riboflavin_kinase_bac"/>
</dbReference>
<dbReference type="AlphaFoldDB" id="B1X3R7"/>
<geneLocation type="organellar chromatophore" evidence="17"/>
<keyword evidence="17" id="KW-0934">Plastid</keyword>
<dbReference type="GO" id="GO:0003919">
    <property type="term" value="F:FMN adenylyltransferase activity"/>
    <property type="evidence" value="ECO:0007669"/>
    <property type="project" value="UniProtKB-EC"/>
</dbReference>
<dbReference type="CDD" id="cd02064">
    <property type="entry name" value="FAD_synthetase_N"/>
    <property type="match status" value="1"/>
</dbReference>
<accession>B1X3R7</accession>
<dbReference type="FunFam" id="3.40.50.620:FF:000021">
    <property type="entry name" value="Riboflavin biosynthesis protein"/>
    <property type="match status" value="1"/>
</dbReference>
<dbReference type="PANTHER" id="PTHR22749:SF6">
    <property type="entry name" value="RIBOFLAVIN KINASE"/>
    <property type="match status" value="1"/>
</dbReference>
<name>B1X3R7_PAUCH</name>
<evidence type="ECO:0000256" key="6">
    <source>
        <dbReference type="ARBA" id="ARBA00018483"/>
    </source>
</evidence>
<evidence type="ECO:0000256" key="13">
    <source>
        <dbReference type="ARBA" id="ARBA00022827"/>
    </source>
</evidence>
<dbReference type="InterPro" id="IPR015865">
    <property type="entry name" value="Riboflavin_kinase_bac/euk"/>
</dbReference>